<accession>A0A3S4X5L4</accession>
<reference evidence="1 2" key="1">
    <citation type="submission" date="2018-12" db="EMBL/GenBank/DDBJ databases">
        <authorList>
            <consortium name="Pathogen Informatics"/>
        </authorList>
    </citation>
    <scope>NUCLEOTIDE SEQUENCE [LARGE SCALE GENOMIC DNA]</scope>
    <source>
        <strain evidence="1 2">NCTC13193</strain>
    </source>
</reference>
<dbReference type="EMBL" id="LR134492">
    <property type="protein sequence ID" value="VEI66027.1"/>
    <property type="molecule type" value="Genomic_DNA"/>
</dbReference>
<protein>
    <submittedName>
        <fullName evidence="1">Uncharacterized protein</fullName>
    </submittedName>
</protein>
<evidence type="ECO:0000313" key="1">
    <source>
        <dbReference type="EMBL" id="VEI66027.1"/>
    </source>
</evidence>
<proteinExistence type="predicted"/>
<evidence type="ECO:0000313" key="2">
    <source>
        <dbReference type="Proteomes" id="UP000270487"/>
    </source>
</evidence>
<gene>
    <name evidence="1" type="ORF">NCTC13193_01496</name>
</gene>
<dbReference type="Proteomes" id="UP000270487">
    <property type="component" value="Chromosome"/>
</dbReference>
<dbReference type="AlphaFoldDB" id="A0A3S4X5L4"/>
<sequence>MDLNLNVNIIFTLHNEGVLSFTGSVKHAGREYLVNRELFFTSTPSELEGTNKTKITREEINKNDELPLGLWQQYILSKVQGTEFYTNLTAVNHNGMLLQELSNPLFVCVRSEN</sequence>
<name>A0A3S4X5L4_SERFO</name>
<organism evidence="1 2">
    <name type="scientific">Serratia fonticola</name>
    <dbReference type="NCBI Taxonomy" id="47917"/>
    <lineage>
        <taxon>Bacteria</taxon>
        <taxon>Pseudomonadati</taxon>
        <taxon>Pseudomonadota</taxon>
        <taxon>Gammaproteobacteria</taxon>
        <taxon>Enterobacterales</taxon>
        <taxon>Yersiniaceae</taxon>
        <taxon>Serratia</taxon>
    </lineage>
</organism>